<reference evidence="1 2" key="1">
    <citation type="submission" date="2019-07" db="EMBL/GenBank/DDBJ databases">
        <authorList>
            <person name="Jastrzebski P J."/>
            <person name="Paukszto L."/>
            <person name="Jastrzebski P J."/>
        </authorList>
    </citation>
    <scope>NUCLEOTIDE SEQUENCE [LARGE SCALE GENOMIC DNA]</scope>
    <source>
        <strain evidence="1 2">WMS-il1</strain>
    </source>
</reference>
<proteinExistence type="predicted"/>
<sequence>IELRGYGSPNLFSPGKYPYPDEFLNIYKGFPRLRKNETFATWYTQHRDIYKNIMADLSYAARITITDFQLRRSLAMSGRSAPAAEFRGQDLRTAGEEIFLSEQLCVPTKCDRMRTYSVSDLVYILSHKLNQQWTAAIIIKPLGGDIYDVENGKDT</sequence>
<dbReference type="Proteomes" id="UP000321570">
    <property type="component" value="Unassembled WGS sequence"/>
</dbReference>
<evidence type="ECO:0000313" key="2">
    <source>
        <dbReference type="Proteomes" id="UP000321570"/>
    </source>
</evidence>
<accession>A0A564Y8A8</accession>
<protein>
    <submittedName>
        <fullName evidence="1">Uncharacterized protein</fullName>
    </submittedName>
</protein>
<organism evidence="1 2">
    <name type="scientific">Hymenolepis diminuta</name>
    <name type="common">Rat tapeworm</name>
    <dbReference type="NCBI Taxonomy" id="6216"/>
    <lineage>
        <taxon>Eukaryota</taxon>
        <taxon>Metazoa</taxon>
        <taxon>Spiralia</taxon>
        <taxon>Lophotrochozoa</taxon>
        <taxon>Platyhelminthes</taxon>
        <taxon>Cestoda</taxon>
        <taxon>Eucestoda</taxon>
        <taxon>Cyclophyllidea</taxon>
        <taxon>Hymenolepididae</taxon>
        <taxon>Hymenolepis</taxon>
    </lineage>
</organism>
<evidence type="ECO:0000313" key="1">
    <source>
        <dbReference type="EMBL" id="VUZ43189.1"/>
    </source>
</evidence>
<name>A0A564Y8A8_HYMDI</name>
<gene>
    <name evidence="1" type="ORF">WMSIL1_LOCUS3624</name>
</gene>
<feature type="non-terminal residue" evidence="1">
    <location>
        <position position="1"/>
    </location>
</feature>
<keyword evidence="2" id="KW-1185">Reference proteome</keyword>
<dbReference type="AlphaFoldDB" id="A0A564Y8A8"/>
<dbReference type="EMBL" id="CABIJS010000111">
    <property type="protein sequence ID" value="VUZ43189.1"/>
    <property type="molecule type" value="Genomic_DNA"/>
</dbReference>